<reference evidence="2" key="1">
    <citation type="submission" date="2020-10" db="EMBL/GenBank/DDBJ databases">
        <authorList>
            <person name="Kusch S."/>
        </authorList>
    </citation>
    <scope>NUCLEOTIDE SEQUENCE</scope>
    <source>
        <strain evidence="2">SwB9</strain>
    </source>
</reference>
<evidence type="ECO:0000256" key="1">
    <source>
        <dbReference type="SAM" id="MobiDB-lite"/>
    </source>
</evidence>
<dbReference type="AlphaFoldDB" id="A0A8H2ZRT9"/>
<dbReference type="EMBL" id="CAJHIA010000030">
    <property type="protein sequence ID" value="CAD6448231.1"/>
    <property type="molecule type" value="Genomic_DNA"/>
</dbReference>
<feature type="compositionally biased region" description="Basic and acidic residues" evidence="1">
    <location>
        <begin position="13"/>
        <end position="22"/>
    </location>
</feature>
<feature type="region of interest" description="Disordered" evidence="1">
    <location>
        <begin position="1"/>
        <end position="28"/>
    </location>
</feature>
<sequence length="28" mass="3495">MSYYVGNSKRPRHAEDQLYDHPRKMKMR</sequence>
<comment type="caution">
    <text evidence="2">The sequence shown here is derived from an EMBL/GenBank/DDBJ whole genome shotgun (WGS) entry which is preliminary data.</text>
</comment>
<proteinExistence type="predicted"/>
<accession>A0A8H2ZRT9</accession>
<keyword evidence="3" id="KW-1185">Reference proteome</keyword>
<evidence type="ECO:0000313" key="3">
    <source>
        <dbReference type="Proteomes" id="UP000624404"/>
    </source>
</evidence>
<organism evidence="2 3">
    <name type="scientific">Sclerotinia trifoliorum</name>
    <dbReference type="NCBI Taxonomy" id="28548"/>
    <lineage>
        <taxon>Eukaryota</taxon>
        <taxon>Fungi</taxon>
        <taxon>Dikarya</taxon>
        <taxon>Ascomycota</taxon>
        <taxon>Pezizomycotina</taxon>
        <taxon>Leotiomycetes</taxon>
        <taxon>Helotiales</taxon>
        <taxon>Sclerotiniaceae</taxon>
        <taxon>Sclerotinia</taxon>
    </lineage>
</organism>
<dbReference type="Proteomes" id="UP000624404">
    <property type="component" value="Unassembled WGS sequence"/>
</dbReference>
<protein>
    <submittedName>
        <fullName evidence="2">Ceb6ebd7-d2dd-4df9-b858-b5492e28aaa2-CDS</fullName>
    </submittedName>
</protein>
<evidence type="ECO:0000313" key="2">
    <source>
        <dbReference type="EMBL" id="CAD6448231.1"/>
    </source>
</evidence>
<gene>
    <name evidence="2" type="ORF">SCLTRI_LOCUS8022</name>
</gene>
<name>A0A8H2ZRT9_9HELO</name>